<dbReference type="GO" id="GO:0032502">
    <property type="term" value="P:developmental process"/>
    <property type="evidence" value="ECO:0007669"/>
    <property type="project" value="TreeGrafter"/>
</dbReference>
<dbReference type="STRING" id="53468.A0A0R3UIC4"/>
<organism evidence="3 4">
    <name type="scientific">Mesocestoides corti</name>
    <name type="common">Flatworm</name>
    <dbReference type="NCBI Taxonomy" id="53468"/>
    <lineage>
        <taxon>Eukaryota</taxon>
        <taxon>Metazoa</taxon>
        <taxon>Spiralia</taxon>
        <taxon>Lophotrochozoa</taxon>
        <taxon>Platyhelminthes</taxon>
        <taxon>Cestoda</taxon>
        <taxon>Eucestoda</taxon>
        <taxon>Cyclophyllidea</taxon>
        <taxon>Mesocestoididae</taxon>
        <taxon>Mesocestoides</taxon>
    </lineage>
</organism>
<dbReference type="InterPro" id="IPR036638">
    <property type="entry name" value="HLH_DNA-bd_sf"/>
</dbReference>
<dbReference type="PANTHER" id="PTHR23349">
    <property type="entry name" value="BASIC HELIX-LOOP-HELIX TRANSCRIPTION FACTOR, TWIST"/>
    <property type="match status" value="1"/>
</dbReference>
<evidence type="ECO:0000313" key="3">
    <source>
        <dbReference type="EMBL" id="VDD81165.1"/>
    </source>
</evidence>
<dbReference type="GO" id="GO:0000977">
    <property type="term" value="F:RNA polymerase II transcription regulatory region sequence-specific DNA binding"/>
    <property type="evidence" value="ECO:0007669"/>
    <property type="project" value="TreeGrafter"/>
</dbReference>
<feature type="compositionally biased region" description="Basic and acidic residues" evidence="1">
    <location>
        <begin position="38"/>
        <end position="54"/>
    </location>
</feature>
<dbReference type="AlphaFoldDB" id="A0A0R3UIC4"/>
<protein>
    <submittedName>
        <fullName evidence="5">BHLH domain-containing protein</fullName>
    </submittedName>
</protein>
<evidence type="ECO:0000313" key="5">
    <source>
        <dbReference type="WBParaSite" id="MCU_003352-RA"/>
    </source>
</evidence>
<dbReference type="WBParaSite" id="MCU_003352-RA">
    <property type="protein sequence ID" value="MCU_003352-RA"/>
    <property type="gene ID" value="MCU_003352"/>
</dbReference>
<feature type="domain" description="BHLH" evidence="2">
    <location>
        <begin position="45"/>
        <end position="111"/>
    </location>
</feature>
<dbReference type="Gene3D" id="4.10.280.10">
    <property type="entry name" value="Helix-loop-helix DNA-binding domain"/>
    <property type="match status" value="1"/>
</dbReference>
<dbReference type="EMBL" id="UXSR01005335">
    <property type="protein sequence ID" value="VDD81165.1"/>
    <property type="molecule type" value="Genomic_DNA"/>
</dbReference>
<accession>A0A0R3UIC4</accession>
<sequence>MFYDWTTLQPQDRPPHQFCSYPGQFPIKVESGFEDQAEAEKRGRGAENHRNERERLRVKQVNAAFALLRDHLPAQIQGEGVVDKARRSSRRSQRVSKVRTLRAAIRYIEELIRILQMSETEEHSNIRD</sequence>
<gene>
    <name evidence="3" type="ORF">MCOS_LOCUS7168</name>
</gene>
<dbReference type="PANTHER" id="PTHR23349:SF111">
    <property type="entry name" value="BHLH DOMAIN-CONTAINING PROTEIN"/>
    <property type="match status" value="1"/>
</dbReference>
<reference evidence="5" key="2">
    <citation type="submission" date="2019-11" db="UniProtKB">
        <authorList>
            <consortium name="WormBaseParasite"/>
        </authorList>
    </citation>
    <scope>IDENTIFICATION</scope>
</reference>
<dbReference type="Pfam" id="PF00010">
    <property type="entry name" value="HLH"/>
    <property type="match status" value="1"/>
</dbReference>
<evidence type="ECO:0000256" key="1">
    <source>
        <dbReference type="SAM" id="MobiDB-lite"/>
    </source>
</evidence>
<feature type="region of interest" description="Disordered" evidence="1">
    <location>
        <begin position="33"/>
        <end position="54"/>
    </location>
</feature>
<proteinExistence type="predicted"/>
<dbReference type="SMART" id="SM00353">
    <property type="entry name" value="HLH"/>
    <property type="match status" value="1"/>
</dbReference>
<keyword evidence="4" id="KW-1185">Reference proteome</keyword>
<name>A0A0R3UIC4_MESCO</name>
<dbReference type="Proteomes" id="UP000267029">
    <property type="component" value="Unassembled WGS sequence"/>
</dbReference>
<dbReference type="SUPFAM" id="SSF47459">
    <property type="entry name" value="HLH, helix-loop-helix DNA-binding domain"/>
    <property type="match status" value="1"/>
</dbReference>
<dbReference type="InterPro" id="IPR050283">
    <property type="entry name" value="E-box_TF_Regulators"/>
</dbReference>
<dbReference type="PROSITE" id="PS50888">
    <property type="entry name" value="BHLH"/>
    <property type="match status" value="1"/>
</dbReference>
<dbReference type="InterPro" id="IPR011598">
    <property type="entry name" value="bHLH_dom"/>
</dbReference>
<dbReference type="OrthoDB" id="5976910at2759"/>
<evidence type="ECO:0000313" key="4">
    <source>
        <dbReference type="Proteomes" id="UP000267029"/>
    </source>
</evidence>
<reference evidence="3 4" key="1">
    <citation type="submission" date="2018-10" db="EMBL/GenBank/DDBJ databases">
        <authorList>
            <consortium name="Pathogen Informatics"/>
        </authorList>
    </citation>
    <scope>NUCLEOTIDE SEQUENCE [LARGE SCALE GENOMIC DNA]</scope>
</reference>
<dbReference type="GO" id="GO:0046983">
    <property type="term" value="F:protein dimerization activity"/>
    <property type="evidence" value="ECO:0007669"/>
    <property type="project" value="InterPro"/>
</dbReference>
<dbReference type="GO" id="GO:0000981">
    <property type="term" value="F:DNA-binding transcription factor activity, RNA polymerase II-specific"/>
    <property type="evidence" value="ECO:0007669"/>
    <property type="project" value="TreeGrafter"/>
</dbReference>
<evidence type="ECO:0000259" key="2">
    <source>
        <dbReference type="PROSITE" id="PS50888"/>
    </source>
</evidence>